<evidence type="ECO:0000256" key="2">
    <source>
        <dbReference type="ARBA" id="ARBA00022664"/>
    </source>
</evidence>
<dbReference type="EMBL" id="BQXS01009955">
    <property type="protein sequence ID" value="GKT32216.1"/>
    <property type="molecule type" value="Genomic_DNA"/>
</dbReference>
<evidence type="ECO:0000256" key="5">
    <source>
        <dbReference type="ARBA" id="ARBA00022771"/>
    </source>
</evidence>
<feature type="domain" description="C3H1-type" evidence="10">
    <location>
        <begin position="115"/>
        <end position="141"/>
    </location>
</feature>
<evidence type="ECO:0000256" key="7">
    <source>
        <dbReference type="ARBA" id="ARBA00022884"/>
    </source>
</evidence>
<dbReference type="PROSITE" id="PS50103">
    <property type="entry name" value="ZF_C3H1"/>
    <property type="match status" value="2"/>
</dbReference>
<evidence type="ECO:0000313" key="12">
    <source>
        <dbReference type="Proteomes" id="UP001057375"/>
    </source>
</evidence>
<name>A0ABQ5KI70_9EUKA</name>
<dbReference type="Pfam" id="PF00642">
    <property type="entry name" value="zf-CCCH"/>
    <property type="match status" value="1"/>
</dbReference>
<keyword evidence="8" id="KW-0539">Nucleus</keyword>
<keyword evidence="5 9" id="KW-0863">Zinc-finger</keyword>
<dbReference type="InterPro" id="IPR045348">
    <property type="entry name" value="CPSF4/Yth1"/>
</dbReference>
<comment type="caution">
    <text evidence="11">The sequence shown here is derived from an EMBL/GenBank/DDBJ whole genome shotgun (WGS) entry which is preliminary data.</text>
</comment>
<dbReference type="InterPro" id="IPR000571">
    <property type="entry name" value="Znf_CCCH"/>
</dbReference>
<keyword evidence="3 9" id="KW-0479">Metal-binding</keyword>
<evidence type="ECO:0000256" key="4">
    <source>
        <dbReference type="ARBA" id="ARBA00022737"/>
    </source>
</evidence>
<keyword evidence="2" id="KW-0507">mRNA processing</keyword>
<feature type="domain" description="C3H1-type" evidence="10">
    <location>
        <begin position="36"/>
        <end position="63"/>
    </location>
</feature>
<evidence type="ECO:0000256" key="9">
    <source>
        <dbReference type="PROSITE-ProRule" id="PRU00723"/>
    </source>
</evidence>
<evidence type="ECO:0000259" key="10">
    <source>
        <dbReference type="PROSITE" id="PS50103"/>
    </source>
</evidence>
<protein>
    <recommendedName>
        <fullName evidence="10">C3H1-type domain-containing protein</fullName>
    </recommendedName>
</protein>
<evidence type="ECO:0000256" key="3">
    <source>
        <dbReference type="ARBA" id="ARBA00022723"/>
    </source>
</evidence>
<sequence>MNIEGIKLTPLEKKIEEKIEEGIAEYAGLLLRTTYIRKADVCKHYIKGRCKKGNKCEYIHQLDLARMQKCHFGDECTNPRCMYRHIDVDLKYSSACIAFSQGFCKNGSKCTRDHIKSMPCPLYMAGFCPEGPNCEYGHPKFFKKQFCTRCCQLGHFESQCARDKSHYTPVIFTDTALEKLSG</sequence>
<comment type="subcellular location">
    <subcellularLocation>
        <location evidence="1">Nucleus</location>
    </subcellularLocation>
</comment>
<proteinExistence type="predicted"/>
<keyword evidence="12" id="KW-1185">Reference proteome</keyword>
<feature type="zinc finger region" description="C3H1-type" evidence="9">
    <location>
        <begin position="115"/>
        <end position="141"/>
    </location>
</feature>
<organism evidence="11 12">
    <name type="scientific">Aduncisulcus paluster</name>
    <dbReference type="NCBI Taxonomy" id="2918883"/>
    <lineage>
        <taxon>Eukaryota</taxon>
        <taxon>Metamonada</taxon>
        <taxon>Carpediemonas-like organisms</taxon>
        <taxon>Aduncisulcus</taxon>
    </lineage>
</organism>
<dbReference type="InterPro" id="IPR036855">
    <property type="entry name" value="Znf_CCCH_sf"/>
</dbReference>
<dbReference type="PANTHER" id="PTHR23102">
    <property type="entry name" value="CLEAVAGE AND POLYADENYLATION SPECIFICITY FACTOR SUBUNIT 4-RELATED"/>
    <property type="match status" value="1"/>
</dbReference>
<keyword evidence="6 9" id="KW-0862">Zinc</keyword>
<dbReference type="Gene3D" id="4.10.1000.10">
    <property type="entry name" value="Zinc finger, CCCH-type"/>
    <property type="match status" value="2"/>
</dbReference>
<dbReference type="Proteomes" id="UP001057375">
    <property type="component" value="Unassembled WGS sequence"/>
</dbReference>
<dbReference type="SMART" id="SM00356">
    <property type="entry name" value="ZnF_C3H1"/>
    <property type="match status" value="4"/>
</dbReference>
<dbReference type="Pfam" id="PF18044">
    <property type="entry name" value="zf-CCCH_4"/>
    <property type="match status" value="1"/>
</dbReference>
<dbReference type="InterPro" id="IPR041367">
    <property type="entry name" value="Znf-CCCH_4"/>
</dbReference>
<evidence type="ECO:0000256" key="1">
    <source>
        <dbReference type="ARBA" id="ARBA00004123"/>
    </source>
</evidence>
<keyword evidence="7" id="KW-0694">RNA-binding</keyword>
<accession>A0ABQ5KI70</accession>
<evidence type="ECO:0000313" key="11">
    <source>
        <dbReference type="EMBL" id="GKT32216.1"/>
    </source>
</evidence>
<dbReference type="PANTHER" id="PTHR23102:SF24">
    <property type="entry name" value="CLEAVAGE AND POLYADENYLATION SPECIFICITY FACTOR SUBUNIT 4"/>
    <property type="match status" value="1"/>
</dbReference>
<evidence type="ECO:0000256" key="8">
    <source>
        <dbReference type="ARBA" id="ARBA00023242"/>
    </source>
</evidence>
<feature type="zinc finger region" description="C3H1-type" evidence="9">
    <location>
        <begin position="36"/>
        <end position="63"/>
    </location>
</feature>
<evidence type="ECO:0000256" key="6">
    <source>
        <dbReference type="ARBA" id="ARBA00022833"/>
    </source>
</evidence>
<gene>
    <name evidence="11" type="ORF">ADUPG1_006415</name>
</gene>
<dbReference type="SUPFAM" id="SSF90229">
    <property type="entry name" value="CCCH zinc finger"/>
    <property type="match status" value="1"/>
</dbReference>
<reference evidence="11" key="1">
    <citation type="submission" date="2022-03" db="EMBL/GenBank/DDBJ databases">
        <title>Draft genome sequence of Aduncisulcus paluster, a free-living microaerophilic Fornicata.</title>
        <authorList>
            <person name="Yuyama I."/>
            <person name="Kume K."/>
            <person name="Tamura T."/>
            <person name="Inagaki Y."/>
            <person name="Hashimoto T."/>
        </authorList>
    </citation>
    <scope>NUCLEOTIDE SEQUENCE</scope>
    <source>
        <strain evidence="11">NY0171</strain>
    </source>
</reference>
<keyword evidence="4" id="KW-0677">Repeat</keyword>